<keyword evidence="2" id="KW-1185">Reference proteome</keyword>
<proteinExistence type="predicted"/>
<gene>
    <name evidence="1" type="ORF">CABS02_14599</name>
</gene>
<accession>A0A9Q0AWQ7</accession>
<dbReference type="Proteomes" id="UP001056436">
    <property type="component" value="Unassembled WGS sequence"/>
</dbReference>
<reference evidence="1" key="1">
    <citation type="submission" date="2019-01" db="EMBL/GenBank/DDBJ databases">
        <title>Colletotrichum abscissum LGMF1257.</title>
        <authorList>
            <person name="Baroncelli R."/>
        </authorList>
    </citation>
    <scope>NUCLEOTIDE SEQUENCE</scope>
    <source>
        <strain evidence="1">Ca142</strain>
    </source>
</reference>
<protein>
    <submittedName>
        <fullName evidence="1">Uncharacterized protein</fullName>
    </submittedName>
</protein>
<sequence>MPLLWTTDDGIKFHQAVLRLSKLRQTPHQEVNYRQRYRESRQPSDHVLRPEDEMQLADHIAYLAHSSEGFAEIAAVCVEEQPDQQGLLIRLARNELRDTEEVENLRGLLRVLEECASGVLDRSAIQDRLFNETLAISEGRILQRLMPPWYPAPSHWSAKQKQKRTSLRHRMTTSLLPEIRRSEFSMIFSKLTRVAEGLQPLESRQSGPDLRRRVKIAVQCCADVSTGTEQKSLELQLEPVLNQLSEAARKAIAQIDKIARYLNLGRDLAKVVMRRAYRNIFQHVTLQPLLSPSPILPKGTANLCFVHAEVQLILHYERTAPLSAPRFIGCSKSACFLCDLLIKRHGKFHVSFSHQRIYPKWTVPNVDWMTQKQVEAWRKTIHGMIQELQAMIQRFTADNRNPLSAPIESRACLPLSSALSSVVMPGDMTGPGSSTEDIRPGLPVPQGLPSVSQDLLDKESKLPLNLSNDDLPVSYKISTDFPGFHFASSELEVFFEFDRAFSGTISLSLADGAPAAIQSFAVDGLVRGNDSRVAAMRGDEELGLTLQVGGIDVLRVELTWDSA</sequence>
<dbReference type="OrthoDB" id="4851849at2759"/>
<organism evidence="1 2">
    <name type="scientific">Colletotrichum abscissum</name>
    <dbReference type="NCBI Taxonomy" id="1671311"/>
    <lineage>
        <taxon>Eukaryota</taxon>
        <taxon>Fungi</taxon>
        <taxon>Dikarya</taxon>
        <taxon>Ascomycota</taxon>
        <taxon>Pezizomycotina</taxon>
        <taxon>Sordariomycetes</taxon>
        <taxon>Hypocreomycetidae</taxon>
        <taxon>Glomerellales</taxon>
        <taxon>Glomerellaceae</taxon>
        <taxon>Colletotrichum</taxon>
        <taxon>Colletotrichum acutatum species complex</taxon>
    </lineage>
</organism>
<evidence type="ECO:0000313" key="2">
    <source>
        <dbReference type="Proteomes" id="UP001056436"/>
    </source>
</evidence>
<dbReference type="InterPro" id="IPR027796">
    <property type="entry name" value="OTT_1508_deam-like"/>
</dbReference>
<dbReference type="EMBL" id="SDAQ01000210">
    <property type="protein sequence ID" value="KAI3530151.1"/>
    <property type="molecule type" value="Genomic_DNA"/>
</dbReference>
<dbReference type="Pfam" id="PF14441">
    <property type="entry name" value="OTT_1508_deam"/>
    <property type="match status" value="1"/>
</dbReference>
<name>A0A9Q0AWQ7_9PEZI</name>
<dbReference type="AlphaFoldDB" id="A0A9Q0AWQ7"/>
<comment type="caution">
    <text evidence="1">The sequence shown here is derived from an EMBL/GenBank/DDBJ whole genome shotgun (WGS) entry which is preliminary data.</text>
</comment>
<evidence type="ECO:0000313" key="1">
    <source>
        <dbReference type="EMBL" id="KAI3530151.1"/>
    </source>
</evidence>